<dbReference type="Pfam" id="PF00891">
    <property type="entry name" value="Methyltransf_2"/>
    <property type="match status" value="1"/>
</dbReference>
<dbReference type="InterPro" id="IPR016461">
    <property type="entry name" value="COMT-like"/>
</dbReference>
<dbReference type="OrthoDB" id="2410195at2759"/>
<dbReference type="Gene3D" id="3.40.50.150">
    <property type="entry name" value="Vaccinia Virus protein VP39"/>
    <property type="match status" value="1"/>
</dbReference>
<dbReference type="EMBL" id="MU006299">
    <property type="protein sequence ID" value="KAF2852304.1"/>
    <property type="molecule type" value="Genomic_DNA"/>
</dbReference>
<keyword evidence="3" id="KW-0949">S-adenosyl-L-methionine</keyword>
<dbReference type="PROSITE" id="PS51683">
    <property type="entry name" value="SAM_OMT_II"/>
    <property type="match status" value="1"/>
</dbReference>
<dbReference type="Gene3D" id="1.10.10.10">
    <property type="entry name" value="Winged helix-like DNA-binding domain superfamily/Winged helix DNA-binding domain"/>
    <property type="match status" value="1"/>
</dbReference>
<dbReference type="InterPro" id="IPR036390">
    <property type="entry name" value="WH_DNA-bd_sf"/>
</dbReference>
<evidence type="ECO:0000256" key="4">
    <source>
        <dbReference type="SAM" id="Coils"/>
    </source>
</evidence>
<dbReference type="PANTHER" id="PTHR43712">
    <property type="entry name" value="PUTATIVE (AFU_ORTHOLOGUE AFUA_4G14580)-RELATED"/>
    <property type="match status" value="1"/>
</dbReference>
<keyword evidence="1 6" id="KW-0489">Methyltransferase</keyword>
<evidence type="ECO:0000313" key="7">
    <source>
        <dbReference type="Proteomes" id="UP000799423"/>
    </source>
</evidence>
<dbReference type="SUPFAM" id="SSF46785">
    <property type="entry name" value="Winged helix' DNA-binding domain"/>
    <property type="match status" value="1"/>
</dbReference>
<organism evidence="6 7">
    <name type="scientific">Plenodomus tracheiphilus IPT5</name>
    <dbReference type="NCBI Taxonomy" id="1408161"/>
    <lineage>
        <taxon>Eukaryota</taxon>
        <taxon>Fungi</taxon>
        <taxon>Dikarya</taxon>
        <taxon>Ascomycota</taxon>
        <taxon>Pezizomycotina</taxon>
        <taxon>Dothideomycetes</taxon>
        <taxon>Pleosporomycetidae</taxon>
        <taxon>Pleosporales</taxon>
        <taxon>Pleosporineae</taxon>
        <taxon>Leptosphaeriaceae</taxon>
        <taxon>Plenodomus</taxon>
    </lineage>
</organism>
<evidence type="ECO:0000256" key="2">
    <source>
        <dbReference type="ARBA" id="ARBA00022679"/>
    </source>
</evidence>
<dbReference type="InterPro" id="IPR029063">
    <property type="entry name" value="SAM-dependent_MTases_sf"/>
</dbReference>
<feature type="domain" description="O-methyltransferase C-terminal" evidence="5">
    <location>
        <begin position="217"/>
        <end position="359"/>
    </location>
</feature>
<dbReference type="Proteomes" id="UP000799423">
    <property type="component" value="Unassembled WGS sequence"/>
</dbReference>
<gene>
    <name evidence="6" type="ORF">T440DRAFT_39550</name>
</gene>
<keyword evidence="2" id="KW-0808">Transferase</keyword>
<evidence type="ECO:0000256" key="1">
    <source>
        <dbReference type="ARBA" id="ARBA00022603"/>
    </source>
</evidence>
<evidence type="ECO:0000259" key="5">
    <source>
        <dbReference type="Pfam" id="PF00891"/>
    </source>
</evidence>
<reference evidence="6" key="1">
    <citation type="submission" date="2020-01" db="EMBL/GenBank/DDBJ databases">
        <authorList>
            <consortium name="DOE Joint Genome Institute"/>
            <person name="Haridas S."/>
            <person name="Albert R."/>
            <person name="Binder M."/>
            <person name="Bloem J."/>
            <person name="Labutti K."/>
            <person name="Salamov A."/>
            <person name="Andreopoulos B."/>
            <person name="Baker S.E."/>
            <person name="Barry K."/>
            <person name="Bills G."/>
            <person name="Bluhm B.H."/>
            <person name="Cannon C."/>
            <person name="Castanera R."/>
            <person name="Culley D.E."/>
            <person name="Daum C."/>
            <person name="Ezra D."/>
            <person name="Gonzalez J.B."/>
            <person name="Henrissat B."/>
            <person name="Kuo A."/>
            <person name="Liang C."/>
            <person name="Lipzen A."/>
            <person name="Lutzoni F."/>
            <person name="Magnuson J."/>
            <person name="Mondo S."/>
            <person name="Nolan M."/>
            <person name="Ohm R."/>
            <person name="Pangilinan J."/>
            <person name="Park H.-J."/>
            <person name="Ramirez L."/>
            <person name="Alfaro M."/>
            <person name="Sun H."/>
            <person name="Tritt A."/>
            <person name="Yoshinaga Y."/>
            <person name="Zwiers L.-H."/>
            <person name="Turgeon B.G."/>
            <person name="Goodwin S.B."/>
            <person name="Spatafora J.W."/>
            <person name="Crous P.W."/>
            <person name="Grigoriev I.V."/>
        </authorList>
    </citation>
    <scope>NUCLEOTIDE SEQUENCE</scope>
    <source>
        <strain evidence="6">IPT5</strain>
    </source>
</reference>
<dbReference type="InterPro" id="IPR001077">
    <property type="entry name" value="COMT_C"/>
</dbReference>
<keyword evidence="4" id="KW-0175">Coiled coil</keyword>
<dbReference type="SUPFAM" id="SSF53335">
    <property type="entry name" value="S-adenosyl-L-methionine-dependent methyltransferases"/>
    <property type="match status" value="1"/>
</dbReference>
<evidence type="ECO:0000313" key="6">
    <source>
        <dbReference type="EMBL" id="KAF2852304.1"/>
    </source>
</evidence>
<dbReference type="PANTHER" id="PTHR43712:SF1">
    <property type="entry name" value="HYPOTHETICAL O-METHYLTRANSFERASE (EUROFUNG)-RELATED"/>
    <property type="match status" value="1"/>
</dbReference>
<keyword evidence="7" id="KW-1185">Reference proteome</keyword>
<dbReference type="InterPro" id="IPR036388">
    <property type="entry name" value="WH-like_DNA-bd_sf"/>
</dbReference>
<feature type="coiled-coil region" evidence="4">
    <location>
        <begin position="1"/>
        <end position="33"/>
    </location>
</feature>
<sequence>MNAARDQIRNLYAKADAKERQVIQEQIRDLQRDLYTDWELLFGLGTSPLQWALIQIGVDLSIFTNLFASCTPITHQTLVHSTNASPTLLRHLLRSFASFGLITETAKDTFTANRTTRIFANPHVIGAMPHLSDIHIPVAHALPGYLRDHNYQDMTNPKDLPFHTALKTDLEPFEWMKRDGTQMKAMGHVMVLDAVTSWVSSYPVEREVGTFKPATDSALLVDIGGGFGQHSIAFQQAFPQLPGRIVVQDVASTLAHAPAIEGIEFTEHDFFTKQPIQGAKFYYVRHIMHDWADGDCIRILQNIIPAMGPESRILIDEVALPEMKVPWQVASMDIAMMSCLGGIERSKEDWASLLDRAGLKMVDLHMYDDARFHSIVAAVPK</sequence>
<dbReference type="AlphaFoldDB" id="A0A6A7BA64"/>
<dbReference type="GO" id="GO:0032259">
    <property type="term" value="P:methylation"/>
    <property type="evidence" value="ECO:0007669"/>
    <property type="project" value="UniProtKB-KW"/>
</dbReference>
<proteinExistence type="predicted"/>
<evidence type="ECO:0000256" key="3">
    <source>
        <dbReference type="ARBA" id="ARBA00022691"/>
    </source>
</evidence>
<name>A0A6A7BA64_9PLEO</name>
<dbReference type="GO" id="GO:0008171">
    <property type="term" value="F:O-methyltransferase activity"/>
    <property type="evidence" value="ECO:0007669"/>
    <property type="project" value="InterPro"/>
</dbReference>
<accession>A0A6A7BA64</accession>
<protein>
    <submittedName>
        <fullName evidence="6">S-adenosyl-L-methionine-dependent methyltransferase</fullName>
    </submittedName>
</protein>